<sequence length="653" mass="73883">MATPRQKLFLCVNILSIIQVSLLETVHFTNSPRKILKANNYTTYKVEVPNGDPITIIEANTPLINKKIKFNQVDNAAKYSIHHDRNKQVVDLETSLSMTVTPNNYHDEYENSAAASEEESVTNVYSNLSPERHRNRNTMKTVYSPELLQKFLKDYANKIHTSSSSSSSSNEAAIPNYTDNDRRFEQLEHASGSIELNPNSNEGSKGDKYASIETDDDTGTAEDGNRRVSSASEDDKNDSEDLNDIQQRKNYRPNGNYNGNHPYNQNNGWVTLDAVPWSKSKVSKWQSHNANKYGSQGNYNYPNYQNSNNNNQQRPPYRPTNDYDFDYNGNNNNNDDYYLPPKPSRPTYHNNQFYGGGQQNQNQPSHRPPQDNFYQSSSGHHQTSSVYNFERPENPQRPYQPEIITDNRPSNFPPHHSQEEPYPNQNQNSYSNRPSYNRPQQNDYSHHGGNYYAYKENKHPPTYPVNGDGEWVLVSTTKGYQFPKRNGQRAMSFLATNGVNSDSKYTDNKGIITAESQKVETFIRPHRRTGPTKMSQQQVKLTVLPLYVNEPGTNYQNNENDVKMDVFRPSAYNGLIETDQGSQTVEESVANESNANAVSAKPVNKPKKKRKVLKNYLMRKNAGSSDSSAVIAAVGASLLPASLGLIAPMVLGK</sequence>
<keyword evidence="2" id="KW-0732">Signal</keyword>
<feature type="region of interest" description="Disordered" evidence="1">
    <location>
        <begin position="289"/>
        <end position="461"/>
    </location>
</feature>
<gene>
    <name evidence="3" type="ORF">CHIRRI_LOCUS12139</name>
</gene>
<evidence type="ECO:0000256" key="2">
    <source>
        <dbReference type="SAM" id="SignalP"/>
    </source>
</evidence>
<evidence type="ECO:0000313" key="4">
    <source>
        <dbReference type="Proteomes" id="UP001153620"/>
    </source>
</evidence>
<dbReference type="OrthoDB" id="8185211at2759"/>
<dbReference type="Proteomes" id="UP001153620">
    <property type="component" value="Chromosome 3"/>
</dbReference>
<keyword evidence="4" id="KW-1185">Reference proteome</keyword>
<reference evidence="3" key="1">
    <citation type="submission" date="2022-01" db="EMBL/GenBank/DDBJ databases">
        <authorList>
            <person name="King R."/>
        </authorList>
    </citation>
    <scope>NUCLEOTIDE SEQUENCE</scope>
</reference>
<dbReference type="AlphaFoldDB" id="A0A9N9S4W5"/>
<reference evidence="3" key="2">
    <citation type="submission" date="2022-10" db="EMBL/GenBank/DDBJ databases">
        <authorList>
            <consortium name="ENA_rothamsted_submissions"/>
            <consortium name="culmorum"/>
            <person name="King R."/>
        </authorList>
    </citation>
    <scope>NUCLEOTIDE SEQUENCE</scope>
</reference>
<feature type="compositionally biased region" description="Polar residues" evidence="1">
    <location>
        <begin position="372"/>
        <end position="387"/>
    </location>
</feature>
<feature type="chain" id="PRO_5040371326" evidence="2">
    <location>
        <begin position="24"/>
        <end position="653"/>
    </location>
</feature>
<evidence type="ECO:0000256" key="1">
    <source>
        <dbReference type="SAM" id="MobiDB-lite"/>
    </source>
</evidence>
<feature type="compositionally biased region" description="Low complexity" evidence="1">
    <location>
        <begin position="252"/>
        <end position="264"/>
    </location>
</feature>
<feature type="region of interest" description="Disordered" evidence="1">
    <location>
        <begin position="191"/>
        <end position="264"/>
    </location>
</feature>
<accession>A0A9N9S4W5</accession>
<protein>
    <submittedName>
        <fullName evidence="3">Uncharacterized protein</fullName>
    </submittedName>
</protein>
<evidence type="ECO:0000313" key="3">
    <source>
        <dbReference type="EMBL" id="CAG9809312.1"/>
    </source>
</evidence>
<feature type="compositionally biased region" description="Low complexity" evidence="1">
    <location>
        <begin position="293"/>
        <end position="315"/>
    </location>
</feature>
<name>A0A9N9S4W5_9DIPT</name>
<feature type="compositionally biased region" description="Polar residues" evidence="1">
    <location>
        <begin position="423"/>
        <end position="443"/>
    </location>
</feature>
<feature type="signal peptide" evidence="2">
    <location>
        <begin position="1"/>
        <end position="23"/>
    </location>
</feature>
<proteinExistence type="predicted"/>
<feature type="region of interest" description="Disordered" evidence="1">
    <location>
        <begin position="112"/>
        <end position="141"/>
    </location>
</feature>
<feature type="compositionally biased region" description="Low complexity" evidence="1">
    <location>
        <begin position="326"/>
        <end position="338"/>
    </location>
</feature>
<dbReference type="EMBL" id="OU895879">
    <property type="protein sequence ID" value="CAG9809312.1"/>
    <property type="molecule type" value="Genomic_DNA"/>
</dbReference>
<organism evidence="3 4">
    <name type="scientific">Chironomus riparius</name>
    <dbReference type="NCBI Taxonomy" id="315576"/>
    <lineage>
        <taxon>Eukaryota</taxon>
        <taxon>Metazoa</taxon>
        <taxon>Ecdysozoa</taxon>
        <taxon>Arthropoda</taxon>
        <taxon>Hexapoda</taxon>
        <taxon>Insecta</taxon>
        <taxon>Pterygota</taxon>
        <taxon>Neoptera</taxon>
        <taxon>Endopterygota</taxon>
        <taxon>Diptera</taxon>
        <taxon>Nematocera</taxon>
        <taxon>Chironomoidea</taxon>
        <taxon>Chironomidae</taxon>
        <taxon>Chironominae</taxon>
        <taxon>Chironomus</taxon>
    </lineage>
</organism>
<feature type="compositionally biased region" description="Polar residues" evidence="1">
    <location>
        <begin position="194"/>
        <end position="203"/>
    </location>
</feature>